<dbReference type="RefSeq" id="WP_013569785.1">
    <property type="nucleotide sequence ID" value="NC_014963.1"/>
</dbReference>
<name>E8V872_TERSS</name>
<reference evidence="3 4" key="1">
    <citation type="journal article" date="2012" name="Stand. Genomic Sci.">
        <title>Complete genome sequence of Terriglobus saanensis type strain SP1PR4(T), an Acidobacteria from tundra soil.</title>
        <authorList>
            <person name="Rawat S.R."/>
            <person name="Mannisto M.K."/>
            <person name="Starovoytov V."/>
            <person name="Goodwin L."/>
            <person name="Nolan M."/>
            <person name="Hauser L."/>
            <person name="Land M."/>
            <person name="Davenport K.W."/>
            <person name="Woyke T."/>
            <person name="Haggblom M.M."/>
        </authorList>
    </citation>
    <scope>NUCLEOTIDE SEQUENCE</scope>
    <source>
        <strain evidence="4">ATCC BAA-1853 / DSM 23119 / SP1PR4</strain>
    </source>
</reference>
<dbReference type="KEGG" id="tsa:AciPR4_3300"/>
<evidence type="ECO:0000256" key="2">
    <source>
        <dbReference type="SAM" id="SignalP"/>
    </source>
</evidence>
<dbReference type="EMBL" id="CP002467">
    <property type="protein sequence ID" value="ADV84054.1"/>
    <property type="molecule type" value="Genomic_DNA"/>
</dbReference>
<keyword evidence="4" id="KW-1185">Reference proteome</keyword>
<evidence type="ECO:0000313" key="3">
    <source>
        <dbReference type="EMBL" id="ADV84054.1"/>
    </source>
</evidence>
<organism evidence="3 4">
    <name type="scientific">Terriglobus saanensis (strain ATCC BAA-1853 / DSM 23119 / SP1PR4)</name>
    <dbReference type="NCBI Taxonomy" id="401053"/>
    <lineage>
        <taxon>Bacteria</taxon>
        <taxon>Pseudomonadati</taxon>
        <taxon>Acidobacteriota</taxon>
        <taxon>Terriglobia</taxon>
        <taxon>Terriglobales</taxon>
        <taxon>Acidobacteriaceae</taxon>
        <taxon>Terriglobus</taxon>
    </lineage>
</organism>
<dbReference type="HOGENOM" id="CLU_1895176_0_0_0"/>
<dbReference type="AlphaFoldDB" id="E8V872"/>
<feature type="chain" id="PRO_5003229328" description="Integral membrane protein" evidence="2">
    <location>
        <begin position="25"/>
        <end position="134"/>
    </location>
</feature>
<gene>
    <name evidence="3" type="ordered locus">AciPR4_3300</name>
</gene>
<feature type="compositionally biased region" description="Basic and acidic residues" evidence="1">
    <location>
        <begin position="58"/>
        <end position="73"/>
    </location>
</feature>
<proteinExistence type="predicted"/>
<feature type="compositionally biased region" description="Low complexity" evidence="1">
    <location>
        <begin position="33"/>
        <end position="49"/>
    </location>
</feature>
<feature type="region of interest" description="Disordered" evidence="1">
    <location>
        <begin position="24"/>
        <end position="83"/>
    </location>
</feature>
<evidence type="ECO:0000256" key="1">
    <source>
        <dbReference type="SAM" id="MobiDB-lite"/>
    </source>
</evidence>
<dbReference type="OrthoDB" id="122861at2"/>
<evidence type="ECO:0008006" key="5">
    <source>
        <dbReference type="Google" id="ProtNLM"/>
    </source>
</evidence>
<keyword evidence="2" id="KW-0732">Signal</keyword>
<dbReference type="Proteomes" id="UP000006844">
    <property type="component" value="Chromosome"/>
</dbReference>
<sequence>MKIRIAKFALAAAIVTVGIAGASAQDHGHDQGQNHGPQQQQQNFHFNDQARQQFQQHYKGDVNKYQAHPDQRKRPNFSAGQQIPRGYAIRAVPRSYYGNVPPPRGYQYGYYNGYVVAYNPTTRIIADVLDLVSH</sequence>
<accession>E8V872</accession>
<evidence type="ECO:0000313" key="4">
    <source>
        <dbReference type="Proteomes" id="UP000006844"/>
    </source>
</evidence>
<feature type="signal peptide" evidence="2">
    <location>
        <begin position="1"/>
        <end position="24"/>
    </location>
</feature>
<protein>
    <recommendedName>
        <fullName evidence="5">Integral membrane protein</fullName>
    </recommendedName>
</protein>
<dbReference type="STRING" id="401053.AciPR4_3300"/>
<dbReference type="Gene3D" id="3.10.450.160">
    <property type="entry name" value="inner membrane protein cigr"/>
    <property type="match status" value="1"/>
</dbReference>